<keyword evidence="6 7" id="KW-0012">Acyltransferase</keyword>
<evidence type="ECO:0000256" key="2">
    <source>
        <dbReference type="ARBA" id="ARBA00022556"/>
    </source>
</evidence>
<feature type="active site" description="Proton acceptor" evidence="7">
    <location>
        <position position="245"/>
    </location>
</feature>
<evidence type="ECO:0000313" key="9">
    <source>
        <dbReference type="EMBL" id="CCW36039.1"/>
    </source>
</evidence>
<reference evidence="10" key="1">
    <citation type="submission" date="2013-03" db="EMBL/GenBank/DDBJ databases">
        <title>Genome sequence of Chthonomonas calidirosea, the first sequenced genome from the Armatimonadetes phylum (formally candidate division OP10).</title>
        <authorList>
            <person name="Lee K.C.Y."/>
            <person name="Morgan X.C."/>
            <person name="Dunfield P.F."/>
            <person name="Tamas I."/>
            <person name="Houghton K.M."/>
            <person name="Vyssotski M."/>
            <person name="Ryan J.L.J."/>
            <person name="Lagutin K."/>
            <person name="McDonald I.R."/>
            <person name="Stott M.B."/>
        </authorList>
    </citation>
    <scope>NUCLEOTIDE SEQUENCE [LARGE SCALE GENOMIC DNA]</scope>
    <source>
        <strain evidence="10">DSM 23976 / ICMP 18418 / T49</strain>
    </source>
</reference>
<evidence type="ECO:0000256" key="5">
    <source>
        <dbReference type="ARBA" id="ARBA00023098"/>
    </source>
</evidence>
<keyword evidence="1 7" id="KW-0444">Lipid biosynthesis</keyword>
<evidence type="ECO:0000313" key="10">
    <source>
        <dbReference type="Proteomes" id="UP000014227"/>
    </source>
</evidence>
<keyword evidence="10" id="KW-1185">Reference proteome</keyword>
<evidence type="ECO:0000256" key="1">
    <source>
        <dbReference type="ARBA" id="ARBA00022516"/>
    </source>
</evidence>
<dbReference type="InterPro" id="IPR020573">
    <property type="entry name" value="UDP_GlcNAc_AcTrfase_non-rep"/>
</dbReference>
<proteinExistence type="inferred from homology"/>
<evidence type="ECO:0000256" key="7">
    <source>
        <dbReference type="HAMAP-Rule" id="MF_00523"/>
    </source>
</evidence>
<keyword evidence="3 7" id="KW-0808">Transferase</keyword>
<name>S0EZ76_CHTCT</name>
<dbReference type="GO" id="GO:0016410">
    <property type="term" value="F:N-acyltransferase activity"/>
    <property type="evidence" value="ECO:0007669"/>
    <property type="project" value="InterPro"/>
</dbReference>
<dbReference type="NCBIfam" id="TIGR01853">
    <property type="entry name" value="lipid_A_lpxD"/>
    <property type="match status" value="1"/>
</dbReference>
<dbReference type="UniPathway" id="UPA00973"/>
<dbReference type="Proteomes" id="UP000014227">
    <property type="component" value="Chromosome I"/>
</dbReference>
<dbReference type="PANTHER" id="PTHR43378:SF2">
    <property type="entry name" value="UDP-3-O-ACYLGLUCOSAMINE N-ACYLTRANSFERASE 1, MITOCHONDRIAL-RELATED"/>
    <property type="match status" value="1"/>
</dbReference>
<accession>S0EZ76</accession>
<protein>
    <recommendedName>
        <fullName evidence="7">UDP-3-O-acylglucosamine N-acyltransferase</fullName>
        <ecNumber evidence="7">2.3.1.191</ecNumber>
    </recommendedName>
</protein>
<evidence type="ECO:0000256" key="4">
    <source>
        <dbReference type="ARBA" id="ARBA00022737"/>
    </source>
</evidence>
<evidence type="ECO:0000259" key="8">
    <source>
        <dbReference type="Pfam" id="PF04613"/>
    </source>
</evidence>
<dbReference type="RefSeq" id="WP_016483559.1">
    <property type="nucleotide sequence ID" value="NC_021487.1"/>
</dbReference>
<dbReference type="Gene3D" id="2.160.10.10">
    <property type="entry name" value="Hexapeptide repeat proteins"/>
    <property type="match status" value="1"/>
</dbReference>
<dbReference type="PANTHER" id="PTHR43378">
    <property type="entry name" value="UDP-3-O-ACYLGLUCOSAMINE N-ACYLTRANSFERASE"/>
    <property type="match status" value="1"/>
</dbReference>
<dbReference type="Gene3D" id="3.40.1390.10">
    <property type="entry name" value="MurE/MurF, N-terminal domain"/>
    <property type="match status" value="1"/>
</dbReference>
<dbReference type="GO" id="GO:0103118">
    <property type="term" value="F:UDP-3-O-[(3R)-3-hydroxyacyl]-glucosamine N-acyltransferase activity"/>
    <property type="evidence" value="ECO:0007669"/>
    <property type="project" value="UniProtKB-EC"/>
</dbReference>
<comment type="subunit">
    <text evidence="7">Homotrimer.</text>
</comment>
<dbReference type="NCBIfam" id="NF002060">
    <property type="entry name" value="PRK00892.1"/>
    <property type="match status" value="1"/>
</dbReference>
<evidence type="ECO:0000256" key="3">
    <source>
        <dbReference type="ARBA" id="ARBA00022679"/>
    </source>
</evidence>
<comment type="catalytic activity">
    <reaction evidence="7">
        <text>a UDP-3-O-[(3R)-3-hydroxyacyl]-alpha-D-glucosamine + a (3R)-hydroxyacyl-[ACP] = a UDP-2-N,3-O-bis[(3R)-3-hydroxyacyl]-alpha-D-glucosamine + holo-[ACP] + H(+)</text>
        <dbReference type="Rhea" id="RHEA:53836"/>
        <dbReference type="Rhea" id="RHEA-COMP:9685"/>
        <dbReference type="Rhea" id="RHEA-COMP:9945"/>
        <dbReference type="ChEBI" id="CHEBI:15378"/>
        <dbReference type="ChEBI" id="CHEBI:64479"/>
        <dbReference type="ChEBI" id="CHEBI:78827"/>
        <dbReference type="ChEBI" id="CHEBI:137740"/>
        <dbReference type="ChEBI" id="CHEBI:137748"/>
        <dbReference type="EC" id="2.3.1.191"/>
    </reaction>
</comment>
<dbReference type="Pfam" id="PF04613">
    <property type="entry name" value="LpxD"/>
    <property type="match status" value="1"/>
</dbReference>
<keyword evidence="4 7" id="KW-0677">Repeat</keyword>
<feature type="domain" description="UDP-3-O-[3-hydroxymyristoyl] glucosamine N-acyltransferase non-repeat region" evidence="8">
    <location>
        <begin position="28"/>
        <end position="94"/>
    </location>
</feature>
<comment type="pathway">
    <text evidence="7">Bacterial outer membrane biogenesis; LPS lipid A biosynthesis.</text>
</comment>
<organism evidence="9 10">
    <name type="scientific">Chthonomonas calidirosea (strain DSM 23976 / ICMP 18418 / T49)</name>
    <dbReference type="NCBI Taxonomy" id="1303518"/>
    <lineage>
        <taxon>Bacteria</taxon>
        <taxon>Bacillati</taxon>
        <taxon>Armatimonadota</taxon>
        <taxon>Chthonomonadia</taxon>
        <taxon>Chthonomonadales</taxon>
        <taxon>Chthonomonadaceae</taxon>
        <taxon>Chthonomonas</taxon>
    </lineage>
</organism>
<gene>
    <name evidence="7" type="primary">lpxD</name>
    <name evidence="9" type="ORF">CCALI_02232</name>
</gene>
<dbReference type="PROSITE" id="PS00101">
    <property type="entry name" value="HEXAPEP_TRANSFERASES"/>
    <property type="match status" value="2"/>
</dbReference>
<dbReference type="GO" id="GO:0016020">
    <property type="term" value="C:membrane"/>
    <property type="evidence" value="ECO:0007669"/>
    <property type="project" value="GOC"/>
</dbReference>
<dbReference type="PATRIC" id="fig|1303518.3.peg.2318"/>
<dbReference type="InParanoid" id="S0EZ76"/>
<dbReference type="EMBL" id="HF951689">
    <property type="protein sequence ID" value="CCW36039.1"/>
    <property type="molecule type" value="Genomic_DNA"/>
</dbReference>
<keyword evidence="5 7" id="KW-0443">Lipid metabolism</keyword>
<dbReference type="InterPro" id="IPR007691">
    <property type="entry name" value="LpxD"/>
</dbReference>
<dbReference type="HAMAP" id="MF_00523">
    <property type="entry name" value="LpxD"/>
    <property type="match status" value="1"/>
</dbReference>
<keyword evidence="2 7" id="KW-0441">Lipid A biosynthesis</keyword>
<dbReference type="HOGENOM" id="CLU_049865_0_0_0"/>
<dbReference type="eggNOG" id="COG1044">
    <property type="taxonomic scope" value="Bacteria"/>
</dbReference>
<dbReference type="STRING" id="454171.CP488_01862"/>
<dbReference type="EC" id="2.3.1.191" evidence="7"/>
<comment type="function">
    <text evidence="7">Catalyzes the N-acylation of UDP-3-O-acylglucosamine using 3-hydroxyacyl-ACP as the acyl donor. Is involved in the biosynthesis of lipid A, a phosphorylated glycolipid that anchors the lipopolysaccharide to the outer membrane of the cell.</text>
</comment>
<dbReference type="SUPFAM" id="SSF51161">
    <property type="entry name" value="Trimeric LpxA-like enzymes"/>
    <property type="match status" value="1"/>
</dbReference>
<dbReference type="OrthoDB" id="9784739at2"/>
<dbReference type="InterPro" id="IPR018357">
    <property type="entry name" value="Hexapep_transf_CS"/>
</dbReference>
<dbReference type="CDD" id="cd03352">
    <property type="entry name" value="LbH_LpxD"/>
    <property type="match status" value="1"/>
</dbReference>
<comment type="similarity">
    <text evidence="7">Belongs to the transferase hexapeptide repeat family. LpxD subfamily.</text>
</comment>
<dbReference type="GO" id="GO:0009245">
    <property type="term" value="P:lipid A biosynthetic process"/>
    <property type="evidence" value="ECO:0007669"/>
    <property type="project" value="UniProtKB-UniRule"/>
</dbReference>
<dbReference type="InterPro" id="IPR011004">
    <property type="entry name" value="Trimer_LpxA-like_sf"/>
</dbReference>
<dbReference type="Pfam" id="PF00132">
    <property type="entry name" value="Hexapep"/>
    <property type="match status" value="3"/>
</dbReference>
<sequence>MSCVLSLSLQQIAKLLNGSLQNAPEDTFITGVADIEDAEPGDLVFAENATFLRKALRSPATAVLTTPALAAQIDDTKPLILVENPRLGFLKILESFATPPPFETGIHPTAILGEEVVLGKEVSIGPYTTIGPRTRIGERVRIGAGVHIGADCFVGDDCLIYPNVVLYPNVKIGHRCILHAGCVLGSDGFGYVPTPTGLRKMPHLGIVEIGNDVEIGANTCIDRARTTATRVGDGTKIDNLVHIGHNVQIGRSCLIVAQVGIAGSVKIGDGVILAGQAGIADHLTIGSKARVGAQAGVIGDVAEGETVSGYPARSHWTKMREYAAISELPNTLKRLRSLEQKISELEAKLNDS</sequence>
<dbReference type="InterPro" id="IPR001451">
    <property type="entry name" value="Hexapep"/>
</dbReference>
<dbReference type="AlphaFoldDB" id="S0EZ76"/>
<dbReference type="KEGG" id="ccz:CCALI_02232"/>
<evidence type="ECO:0000256" key="6">
    <source>
        <dbReference type="ARBA" id="ARBA00023315"/>
    </source>
</evidence>